<dbReference type="AlphaFoldDB" id="X0XFX0"/>
<dbReference type="EMBL" id="BARS01045581">
    <property type="protein sequence ID" value="GAG34327.1"/>
    <property type="molecule type" value="Genomic_DNA"/>
</dbReference>
<reference evidence="1" key="1">
    <citation type="journal article" date="2014" name="Front. Microbiol.">
        <title>High frequency of phylogenetically diverse reductive dehalogenase-homologous genes in deep subseafloor sedimentary metagenomes.</title>
        <authorList>
            <person name="Kawai M."/>
            <person name="Futagami T."/>
            <person name="Toyoda A."/>
            <person name="Takaki Y."/>
            <person name="Nishi S."/>
            <person name="Hori S."/>
            <person name="Arai W."/>
            <person name="Tsubouchi T."/>
            <person name="Morono Y."/>
            <person name="Uchiyama I."/>
            <person name="Ito T."/>
            <person name="Fujiyama A."/>
            <person name="Inagaki F."/>
            <person name="Takami H."/>
        </authorList>
    </citation>
    <scope>NUCLEOTIDE SEQUENCE</scope>
    <source>
        <strain evidence="1">Expedition CK06-06</strain>
    </source>
</reference>
<evidence type="ECO:0000313" key="1">
    <source>
        <dbReference type="EMBL" id="GAG34327.1"/>
    </source>
</evidence>
<protein>
    <submittedName>
        <fullName evidence="1">Uncharacterized protein</fullName>
    </submittedName>
</protein>
<comment type="caution">
    <text evidence="1">The sequence shown here is derived from an EMBL/GenBank/DDBJ whole genome shotgun (WGS) entry which is preliminary data.</text>
</comment>
<gene>
    <name evidence="1" type="ORF">S01H1_68719</name>
</gene>
<sequence>MYMNLKSKKENLLDYLEAFDKTHLYTVIQIFEWFECCEDLIDRIQGYVDANVKEIAAIKRRARQQFEVAGMPLVTDEERENYMNAPCMDKVDERGEMLEPEKHIHEPQRPFVTVGFCPKCTNRMVGEVVPSCESEETGRHFYSECTNCTYYTEIFKGRKGRYLEVKGG</sequence>
<accession>X0XFX0</accession>
<organism evidence="1">
    <name type="scientific">marine sediment metagenome</name>
    <dbReference type="NCBI Taxonomy" id="412755"/>
    <lineage>
        <taxon>unclassified sequences</taxon>
        <taxon>metagenomes</taxon>
        <taxon>ecological metagenomes</taxon>
    </lineage>
</organism>
<name>X0XFX0_9ZZZZ</name>
<proteinExistence type="predicted"/>